<dbReference type="InterPro" id="IPR001845">
    <property type="entry name" value="HTH_ArsR_DNA-bd_dom"/>
</dbReference>
<dbReference type="SUPFAM" id="SSF46785">
    <property type="entry name" value="Winged helix' DNA-binding domain"/>
    <property type="match status" value="1"/>
</dbReference>
<protein>
    <submittedName>
        <fullName evidence="4">Probable transcriptional regulator, MarR family</fullName>
    </submittedName>
</protein>
<evidence type="ECO:0000313" key="4">
    <source>
        <dbReference type="EMBL" id="CAL99737.1"/>
    </source>
</evidence>
<dbReference type="PROSITE" id="PS01117">
    <property type="entry name" value="HTH_MARR_1"/>
    <property type="match status" value="1"/>
</dbReference>
<evidence type="ECO:0000256" key="1">
    <source>
        <dbReference type="ARBA" id="ARBA00023015"/>
    </source>
</evidence>
<reference evidence="4 5" key="1">
    <citation type="journal article" date="2007" name="Nat. Biotechnol.">
        <title>Complete genome sequence of the erythromycin-producing bacterium Saccharopolyspora erythraea NRRL23338.</title>
        <authorList>
            <person name="Oliynyk M."/>
            <person name="Samborskyy M."/>
            <person name="Lester J.B."/>
            <person name="Mironenko T."/>
            <person name="Scott N."/>
            <person name="Dickens S."/>
            <person name="Haydock S.F."/>
            <person name="Leadlay P.F."/>
        </authorList>
    </citation>
    <scope>NUCLEOTIDE SEQUENCE [LARGE SCALE GENOMIC DNA]</scope>
    <source>
        <strain evidence="5">ATCC 11635 / DSM 40517 / JCM 4748 / NBRC 13426 / NCIMB 8594 / NRRL 2338</strain>
    </source>
</reference>
<dbReference type="PRINTS" id="PR00598">
    <property type="entry name" value="HTHMARR"/>
</dbReference>
<dbReference type="PANTHER" id="PTHR33164:SF57">
    <property type="entry name" value="MARR-FAMILY TRANSCRIPTIONAL REGULATOR"/>
    <property type="match status" value="1"/>
</dbReference>
<dbReference type="RefSeq" id="WP_009946449.1">
    <property type="nucleotide sequence ID" value="NC_009142.1"/>
</dbReference>
<dbReference type="InterPro" id="IPR039422">
    <property type="entry name" value="MarR/SlyA-like"/>
</dbReference>
<keyword evidence="3" id="KW-0804">Transcription</keyword>
<keyword evidence="5" id="KW-1185">Reference proteome</keyword>
<gene>
    <name evidence="4" type="ordered locus">SACE_0389</name>
</gene>
<dbReference type="KEGG" id="sen:SACE_0389"/>
<dbReference type="EMBL" id="AM420293">
    <property type="protein sequence ID" value="CAL99737.1"/>
    <property type="molecule type" value="Genomic_DNA"/>
</dbReference>
<name>A4F6R3_SACEN</name>
<evidence type="ECO:0000313" key="5">
    <source>
        <dbReference type="Proteomes" id="UP000006728"/>
    </source>
</evidence>
<organism evidence="4 5">
    <name type="scientific">Saccharopolyspora erythraea (strain ATCC 11635 / DSM 40517 / JCM 4748 / NBRC 13426 / NCIMB 8594 / NRRL 2338)</name>
    <dbReference type="NCBI Taxonomy" id="405948"/>
    <lineage>
        <taxon>Bacteria</taxon>
        <taxon>Bacillati</taxon>
        <taxon>Actinomycetota</taxon>
        <taxon>Actinomycetes</taxon>
        <taxon>Pseudonocardiales</taxon>
        <taxon>Pseudonocardiaceae</taxon>
        <taxon>Saccharopolyspora</taxon>
    </lineage>
</organism>
<dbReference type="SMART" id="SM00347">
    <property type="entry name" value="HTH_MARR"/>
    <property type="match status" value="1"/>
</dbReference>
<evidence type="ECO:0000256" key="2">
    <source>
        <dbReference type="ARBA" id="ARBA00023125"/>
    </source>
</evidence>
<dbReference type="CDD" id="cd00090">
    <property type="entry name" value="HTH_ARSR"/>
    <property type="match status" value="1"/>
</dbReference>
<keyword evidence="2" id="KW-0238">DNA-binding</keyword>
<dbReference type="Pfam" id="PF01047">
    <property type="entry name" value="MarR"/>
    <property type="match status" value="1"/>
</dbReference>
<dbReference type="PROSITE" id="PS50995">
    <property type="entry name" value="HTH_MARR_2"/>
    <property type="match status" value="1"/>
</dbReference>
<dbReference type="Proteomes" id="UP000006728">
    <property type="component" value="Chromosome"/>
</dbReference>
<dbReference type="InterPro" id="IPR011991">
    <property type="entry name" value="ArsR-like_HTH"/>
</dbReference>
<dbReference type="InterPro" id="IPR036390">
    <property type="entry name" value="WH_DNA-bd_sf"/>
</dbReference>
<dbReference type="InterPro" id="IPR023187">
    <property type="entry name" value="Tscrpt_reg_MarR-type_CS"/>
</dbReference>
<dbReference type="InterPro" id="IPR036388">
    <property type="entry name" value="WH-like_DNA-bd_sf"/>
</dbReference>
<dbReference type="STRING" id="405948.SACE_0389"/>
<keyword evidence="1" id="KW-0805">Transcription regulation</keyword>
<sequence>MDALGSGEERERLLADASGVADALGRLARASGHLEAHASRHGADRVGYILLKLLATEGPLRSNALAEALHADPSTISRHVSQLVRNGLVERTVDPDDKRACPLAITAKGGERLADMRRRRDETLARLLESWPGAERAELARLLGRFVDEYERALPQLLTAVLEQRPFVGHAPETAPRGEN</sequence>
<proteinExistence type="predicted"/>
<accession>A4F6R3</accession>
<dbReference type="OrthoDB" id="5148120at2"/>
<dbReference type="GO" id="GO:0003677">
    <property type="term" value="F:DNA binding"/>
    <property type="evidence" value="ECO:0007669"/>
    <property type="project" value="UniProtKB-KW"/>
</dbReference>
<dbReference type="SMART" id="SM00418">
    <property type="entry name" value="HTH_ARSR"/>
    <property type="match status" value="1"/>
</dbReference>
<dbReference type="PANTHER" id="PTHR33164">
    <property type="entry name" value="TRANSCRIPTIONAL REGULATOR, MARR FAMILY"/>
    <property type="match status" value="1"/>
</dbReference>
<dbReference type="InterPro" id="IPR000835">
    <property type="entry name" value="HTH_MarR-typ"/>
</dbReference>
<dbReference type="AlphaFoldDB" id="A4F6R3"/>
<dbReference type="HOGENOM" id="CLU_083287_15_0_11"/>
<evidence type="ECO:0000256" key="3">
    <source>
        <dbReference type="ARBA" id="ARBA00023163"/>
    </source>
</evidence>
<dbReference type="GO" id="GO:0006950">
    <property type="term" value="P:response to stress"/>
    <property type="evidence" value="ECO:0007669"/>
    <property type="project" value="TreeGrafter"/>
</dbReference>
<dbReference type="Gene3D" id="1.10.10.10">
    <property type="entry name" value="Winged helix-like DNA-binding domain superfamily/Winged helix DNA-binding domain"/>
    <property type="match status" value="1"/>
</dbReference>
<dbReference type="eggNOG" id="COG1846">
    <property type="taxonomic scope" value="Bacteria"/>
</dbReference>
<dbReference type="GO" id="GO:0003700">
    <property type="term" value="F:DNA-binding transcription factor activity"/>
    <property type="evidence" value="ECO:0007669"/>
    <property type="project" value="InterPro"/>
</dbReference>